<evidence type="ECO:0000313" key="3">
    <source>
        <dbReference type="EMBL" id="GAA3381039.1"/>
    </source>
</evidence>
<dbReference type="EMBL" id="BAAAYL010000003">
    <property type="protein sequence ID" value="GAA3381039.1"/>
    <property type="molecule type" value="Genomic_DNA"/>
</dbReference>
<keyword evidence="4" id="KW-1185">Reference proteome</keyword>
<dbReference type="InterPro" id="IPR000683">
    <property type="entry name" value="Gfo/Idh/MocA-like_OxRdtase_N"/>
</dbReference>
<sequence>MSSRPLRPISILLVGGCGHWAAAENHIPAILTLKKHGFPVRVAAICDPRDPYDPSLLGHMPHLNSVVTQDRPAWVQPQPGEPTETLERRLQQAHREDHFDMVVVACDPIAHFPYLKWATDQGIHVLCDKPIICVEDAAFNPDRAAEIRRRFDTLLHAHRAQPDHLFAVPLRRRANDAFIRVGALIRDLHDTHKQSLTMGHIDVFGGHFRLPEEYALGNAHGYRHGVGALSFSSYHYLDEMTRYLLLAPGQITGLRLTLQYVRRVGDHLATGLNDVLGTLLRPLSEAELPAVELTDRIALAEMDFAFTVELLNSQQQSLGVLTYSFTTNSCSNRSVGVLALDAKGAVAYREKGRMSQYVMDLHQGNLQHLRLTKNDAAGEAYQIRLEHRRNPLVGGTGRLETVYEDAHDNSGVTPRDITTAFITMAASGTPEPTVTDKIAFLDGQVLTHRVFAAMYELIAAHHHDARPCPSVLVEMP</sequence>
<dbReference type="EMBL" id="BAAAYL010000003">
    <property type="protein sequence ID" value="GAA3380917.1"/>
    <property type="molecule type" value="Genomic_DNA"/>
</dbReference>
<protein>
    <recommendedName>
        <fullName evidence="1">Gfo/Idh/MocA-like oxidoreductase N-terminal domain-containing protein</fullName>
    </recommendedName>
</protein>
<comment type="caution">
    <text evidence="2">The sequence shown here is derived from an EMBL/GenBank/DDBJ whole genome shotgun (WGS) entry which is preliminary data.</text>
</comment>
<dbReference type="Pfam" id="PF01408">
    <property type="entry name" value="GFO_IDH_MocA"/>
    <property type="match status" value="1"/>
</dbReference>
<proteinExistence type="predicted"/>
<dbReference type="Gene3D" id="3.40.50.720">
    <property type="entry name" value="NAD(P)-binding Rossmann-like Domain"/>
    <property type="match status" value="1"/>
</dbReference>
<gene>
    <name evidence="2" type="ORF">GCM10020367_70130</name>
    <name evidence="3" type="ORF">GCM10020367_70720</name>
</gene>
<dbReference type="Proteomes" id="UP001499990">
    <property type="component" value="Unassembled WGS sequence"/>
</dbReference>
<dbReference type="InterPro" id="IPR036291">
    <property type="entry name" value="NAD(P)-bd_dom_sf"/>
</dbReference>
<reference evidence="2" key="1">
    <citation type="journal article" date="2014" name="Int. J. Syst. Evol. Microbiol.">
        <title>Complete genome of a new Firmicutes species belonging to the dominant human colonic microbiota ('Ruminococcus bicirculans') reveals two chromosomes and a selective capacity to utilize plant glucans.</title>
        <authorList>
            <consortium name="NISC Comparative Sequencing Program"/>
            <person name="Wegmann U."/>
            <person name="Louis P."/>
            <person name="Goesmann A."/>
            <person name="Henrissat B."/>
            <person name="Duncan S.H."/>
            <person name="Flint H.J."/>
        </authorList>
    </citation>
    <scope>NUCLEOTIDE SEQUENCE</scope>
    <source>
        <strain evidence="2">JCM 9651</strain>
    </source>
</reference>
<dbReference type="RefSeq" id="WP_345045471.1">
    <property type="nucleotide sequence ID" value="NZ_BAAAYL010000003.1"/>
</dbReference>
<organism evidence="2 4">
    <name type="scientific">Streptomyces sannanensis</name>
    <dbReference type="NCBI Taxonomy" id="285536"/>
    <lineage>
        <taxon>Bacteria</taxon>
        <taxon>Bacillati</taxon>
        <taxon>Actinomycetota</taxon>
        <taxon>Actinomycetes</taxon>
        <taxon>Kitasatosporales</taxon>
        <taxon>Streptomycetaceae</taxon>
        <taxon>Streptomyces</taxon>
    </lineage>
</organism>
<reference evidence="4" key="2">
    <citation type="journal article" date="2019" name="Int. J. Syst. Evol. Microbiol.">
        <title>The Global Catalogue of Microorganisms (GCM) 10K type strain sequencing project: providing services to taxonomists for standard genome sequencing and annotation.</title>
        <authorList>
            <consortium name="The Broad Institute Genomics Platform"/>
            <consortium name="The Broad Institute Genome Sequencing Center for Infectious Disease"/>
            <person name="Wu L."/>
            <person name="Ma J."/>
        </authorList>
    </citation>
    <scope>NUCLEOTIDE SEQUENCE [LARGE SCALE GENOMIC DNA]</scope>
    <source>
        <strain evidence="4">JCM 9651</strain>
    </source>
</reference>
<dbReference type="SUPFAM" id="SSF51735">
    <property type="entry name" value="NAD(P)-binding Rossmann-fold domains"/>
    <property type="match status" value="1"/>
</dbReference>
<name>A0ABP6SNL2_9ACTN</name>
<evidence type="ECO:0000313" key="4">
    <source>
        <dbReference type="Proteomes" id="UP001499990"/>
    </source>
</evidence>
<accession>A0ABP6SNL2</accession>
<evidence type="ECO:0000259" key="1">
    <source>
        <dbReference type="Pfam" id="PF01408"/>
    </source>
</evidence>
<reference evidence="2" key="3">
    <citation type="submission" date="2023-12" db="EMBL/GenBank/DDBJ databases">
        <authorList>
            <person name="Sun Q."/>
            <person name="Inoue M."/>
        </authorList>
    </citation>
    <scope>NUCLEOTIDE SEQUENCE</scope>
    <source>
        <strain evidence="2">JCM 9651</strain>
    </source>
</reference>
<feature type="domain" description="Gfo/Idh/MocA-like oxidoreductase N-terminal" evidence="1">
    <location>
        <begin position="13"/>
        <end position="137"/>
    </location>
</feature>
<evidence type="ECO:0000313" key="2">
    <source>
        <dbReference type="EMBL" id="GAA3380917.1"/>
    </source>
</evidence>